<keyword evidence="4" id="KW-1185">Reference proteome</keyword>
<dbReference type="SUPFAM" id="SSF58100">
    <property type="entry name" value="Bacterial hemolysins"/>
    <property type="match status" value="1"/>
</dbReference>
<evidence type="ECO:0008006" key="5">
    <source>
        <dbReference type="Google" id="ProtNLM"/>
    </source>
</evidence>
<dbReference type="KEGG" id="harc:HARCEL1_03875"/>
<dbReference type="AlphaFoldDB" id="A0A2R4X4A1"/>
<evidence type="ECO:0000313" key="3">
    <source>
        <dbReference type="EMBL" id="AWB28619.1"/>
    </source>
</evidence>
<evidence type="ECO:0000256" key="2">
    <source>
        <dbReference type="SAM" id="MobiDB-lite"/>
    </source>
</evidence>
<organism evidence="3 4">
    <name type="scientific">Halococcoides cellulosivorans</name>
    <dbReference type="NCBI Taxonomy" id="1679096"/>
    <lineage>
        <taxon>Archaea</taxon>
        <taxon>Methanobacteriati</taxon>
        <taxon>Methanobacteriota</taxon>
        <taxon>Stenosarchaea group</taxon>
        <taxon>Halobacteria</taxon>
        <taxon>Halobacteriales</taxon>
        <taxon>Haloarculaceae</taxon>
        <taxon>Halococcoides</taxon>
    </lineage>
</organism>
<dbReference type="Proteomes" id="UP000244727">
    <property type="component" value="Chromosome"/>
</dbReference>
<dbReference type="GeneID" id="36511616"/>
<feature type="compositionally biased region" description="Basic and acidic residues" evidence="2">
    <location>
        <begin position="225"/>
        <end position="235"/>
    </location>
</feature>
<keyword evidence="1" id="KW-0175">Coiled coil</keyword>
<feature type="region of interest" description="Disordered" evidence="2">
    <location>
        <begin position="225"/>
        <end position="251"/>
    </location>
</feature>
<feature type="compositionally biased region" description="Acidic residues" evidence="2">
    <location>
        <begin position="153"/>
        <end position="186"/>
    </location>
</feature>
<proteinExistence type="predicted"/>
<dbReference type="Gene3D" id="1.10.287.1490">
    <property type="match status" value="1"/>
</dbReference>
<feature type="region of interest" description="Disordered" evidence="2">
    <location>
        <begin position="142"/>
        <end position="213"/>
    </location>
</feature>
<sequence>MSDSESYDPVTVSSDGVTVAKRFEADEFPVPAIAFRIESHRSEPVTLELVDTVPEEVAVEDLGFHPEYGSEHWTIDNDEITFEREIDANDDYTTVYGIRATGTDNVEQFLTEPTIRSIDPPLEDDPDDIVDSGTGTDVVKEVISGDSDVVPGLDDDDDEIETLDLADPQGEDAESDTDDAEAETETTTESADTTSAETSSEETASEEETIQSVAAALAAELERGAVADPVKETLARELGGSSASPGEGSTDARIKHLQSEVSDLQAYTDALEEFLDDNGKGDELIEEMREEVDSFSADLDDLRAGQDEYESQIDDLESTIDQIQSTSDRLESDMTEIRDRVDDAHDEIQTLHEEIEDMDGVDDRVEEIESRIDDEVAALESDLDDIQEWREQLTSVMGAGE</sequence>
<feature type="compositionally biased region" description="Acidic residues" evidence="2">
    <location>
        <begin position="199"/>
        <end position="209"/>
    </location>
</feature>
<feature type="compositionally biased region" description="Low complexity" evidence="2">
    <location>
        <begin position="187"/>
        <end position="198"/>
    </location>
</feature>
<gene>
    <name evidence="3" type="ORF">HARCEL1_03875</name>
</gene>
<evidence type="ECO:0000313" key="4">
    <source>
        <dbReference type="Proteomes" id="UP000244727"/>
    </source>
</evidence>
<dbReference type="RefSeq" id="WP_108384067.1">
    <property type="nucleotide sequence ID" value="NZ_CP028858.1"/>
</dbReference>
<protein>
    <recommendedName>
        <fullName evidence="5">Coiled coil protein</fullName>
    </recommendedName>
</protein>
<feature type="coiled-coil region" evidence="1">
    <location>
        <begin position="285"/>
        <end position="354"/>
    </location>
</feature>
<reference evidence="3 4" key="1">
    <citation type="submission" date="2018-04" db="EMBL/GenBank/DDBJ databases">
        <title>Halococcoides cellulosivorans gen. nov., sp. nov., an extremely halophilic cellulose-utilizing haloarchaeon from hypersaline lakes.</title>
        <authorList>
            <person name="Sorokin D.Y."/>
            <person name="Toshchakov S.V."/>
            <person name="Samarov N.I."/>
            <person name="Korzhenkov A."/>
            <person name="Kublanov I.V."/>
        </authorList>
    </citation>
    <scope>NUCLEOTIDE SEQUENCE [LARGE SCALE GENOMIC DNA]</scope>
    <source>
        <strain evidence="3 4">HArcel1</strain>
    </source>
</reference>
<accession>A0A2R4X4A1</accession>
<evidence type="ECO:0000256" key="1">
    <source>
        <dbReference type="SAM" id="Coils"/>
    </source>
</evidence>
<name>A0A2R4X4A1_9EURY</name>
<dbReference type="EMBL" id="CP028858">
    <property type="protein sequence ID" value="AWB28619.1"/>
    <property type="molecule type" value="Genomic_DNA"/>
</dbReference>